<dbReference type="GO" id="GO:0031514">
    <property type="term" value="C:motile cilium"/>
    <property type="evidence" value="ECO:0007669"/>
    <property type="project" value="TreeGrafter"/>
</dbReference>
<dbReference type="PANTHER" id="PTHR44314">
    <property type="entry name" value="CILIA- AND FLAGELLA-ASSOCIATED PROTEIN 70"/>
    <property type="match status" value="1"/>
</dbReference>
<organism evidence="5 6">
    <name type="scientific">Angomonas deanei</name>
    <dbReference type="NCBI Taxonomy" id="59799"/>
    <lineage>
        <taxon>Eukaryota</taxon>
        <taxon>Discoba</taxon>
        <taxon>Euglenozoa</taxon>
        <taxon>Kinetoplastea</taxon>
        <taxon>Metakinetoplastina</taxon>
        <taxon>Trypanosomatida</taxon>
        <taxon>Trypanosomatidae</taxon>
        <taxon>Strigomonadinae</taxon>
        <taxon>Angomonas</taxon>
    </lineage>
</organism>
<feature type="region of interest" description="Disordered" evidence="4">
    <location>
        <begin position="112"/>
        <end position="131"/>
    </location>
</feature>
<keyword evidence="1" id="KW-0677">Repeat</keyword>
<feature type="region of interest" description="Disordered" evidence="4">
    <location>
        <begin position="146"/>
        <end position="190"/>
    </location>
</feature>
<evidence type="ECO:0000256" key="3">
    <source>
        <dbReference type="PROSITE-ProRule" id="PRU00339"/>
    </source>
</evidence>
<feature type="repeat" description="TPR" evidence="3">
    <location>
        <begin position="538"/>
        <end position="571"/>
    </location>
</feature>
<dbReference type="InterPro" id="IPR019734">
    <property type="entry name" value="TPR_rpt"/>
</dbReference>
<dbReference type="InterPro" id="IPR052628">
    <property type="entry name" value="CFAP70"/>
</dbReference>
<feature type="region of interest" description="Disordered" evidence="4">
    <location>
        <begin position="469"/>
        <end position="495"/>
    </location>
</feature>
<evidence type="ECO:0000256" key="1">
    <source>
        <dbReference type="ARBA" id="ARBA00022737"/>
    </source>
</evidence>
<dbReference type="AlphaFoldDB" id="A0A7G2CR19"/>
<evidence type="ECO:0000256" key="2">
    <source>
        <dbReference type="ARBA" id="ARBA00022803"/>
    </source>
</evidence>
<dbReference type="EMBL" id="LR877163">
    <property type="protein sequence ID" value="CAD2220943.1"/>
    <property type="molecule type" value="Genomic_DNA"/>
</dbReference>
<protein>
    <submittedName>
        <fullName evidence="5">Uncharacterized protein</fullName>
    </submittedName>
</protein>
<evidence type="ECO:0000256" key="4">
    <source>
        <dbReference type="SAM" id="MobiDB-lite"/>
    </source>
</evidence>
<accession>A0A7G2CR19</accession>
<dbReference type="GO" id="GO:0060271">
    <property type="term" value="P:cilium assembly"/>
    <property type="evidence" value="ECO:0007669"/>
    <property type="project" value="TreeGrafter"/>
</dbReference>
<sequence length="688" mass="75963">MTSSKDIVNYLDVKLEGVKNLPPDWTEGMTATEGTSIYSQNPFRYKVSFTIPGTADAGSAADEHTTYTYENGRLLPSLPKYTQYIAAAAPPPLSGTDEVNPIRDFPETMGELQQTGETLDDPSSPQGQEEAPPQLLWAVTYEEAPPALPSDEKKNRKKGGSTVSSTVGKEDSTAPPPLPPLPDNDEQPPCVIRVPLTTAQERALESMVRQKKPLVMHLQRVLKPYVPADWEDMNAKYYEATIPISLDPFSAPGSVEAKEEVPLVPVPVPQEAEADRNPKKKTAARKAAKSGQPPTMYEEPAADVHPYLSATTTATVELRLRHTLTRLSSDRVRPALTPSQLIPTRSRTQTTGSSQSVSVDFEEAIKDMATHLLKEYYEVNPAEKNAAGDTLDEREARRVRFLDYFQSTGQVLAYKTKISGLVLRIIEEKFHTDPTATPEDVGKLQNELYVFLLEHMHVALQELIDADTARPTGGAPAADRVADSEEGEEGAVPADAPSNIADVWYQRAQEAEMTGELSLASSCHQSRIASYVGSSRYPEMWTDAAAFYTRIGDSAQAEVCYREAIACDPTYLPALLGYGMWLLTYERLGEAAIFLHSAVDLSPEDGLLWAIISLLNSLHIALLKEGSPNYTNEAAKWRREREDSIQQAVQRFKKVDPDATEEKALLRLANYALQLHHRELANYLLVPV</sequence>
<dbReference type="SMART" id="SM00028">
    <property type="entry name" value="TPR"/>
    <property type="match status" value="2"/>
</dbReference>
<evidence type="ECO:0000313" key="6">
    <source>
        <dbReference type="Proteomes" id="UP000515908"/>
    </source>
</evidence>
<dbReference type="VEuPathDB" id="TriTrypDB:ADEAN_000846700"/>
<feature type="compositionally biased region" description="Polar residues" evidence="4">
    <location>
        <begin position="112"/>
        <end position="127"/>
    </location>
</feature>
<gene>
    <name evidence="5" type="ORF">ADEAN_000846700</name>
</gene>
<feature type="compositionally biased region" description="Basic residues" evidence="4">
    <location>
        <begin position="278"/>
        <end position="288"/>
    </location>
</feature>
<dbReference type="GO" id="GO:0003341">
    <property type="term" value="P:cilium movement"/>
    <property type="evidence" value="ECO:0007669"/>
    <property type="project" value="TreeGrafter"/>
</dbReference>
<proteinExistence type="predicted"/>
<reference evidence="5 6" key="1">
    <citation type="submission" date="2020-08" db="EMBL/GenBank/DDBJ databases">
        <authorList>
            <person name="Newling K."/>
            <person name="Davey J."/>
            <person name="Forrester S."/>
        </authorList>
    </citation>
    <scope>NUCLEOTIDE SEQUENCE [LARGE SCALE GENOMIC DNA]</scope>
    <source>
        <strain evidence="6">Crithidia deanei Carvalho (ATCC PRA-265)</strain>
    </source>
</reference>
<dbReference type="PANTHER" id="PTHR44314:SF1">
    <property type="entry name" value="CILIA- AND FLAGELLA-ASSOCIATED PROTEIN 70"/>
    <property type="match status" value="1"/>
</dbReference>
<feature type="region of interest" description="Disordered" evidence="4">
    <location>
        <begin position="266"/>
        <end position="299"/>
    </location>
</feature>
<keyword evidence="6" id="KW-1185">Reference proteome</keyword>
<dbReference type="Proteomes" id="UP000515908">
    <property type="component" value="Chromosome 19"/>
</dbReference>
<name>A0A7G2CR19_9TRYP</name>
<dbReference type="Gene3D" id="1.25.40.10">
    <property type="entry name" value="Tetratricopeptide repeat domain"/>
    <property type="match status" value="1"/>
</dbReference>
<dbReference type="OrthoDB" id="10262375at2759"/>
<dbReference type="PROSITE" id="PS50005">
    <property type="entry name" value="TPR"/>
    <property type="match status" value="1"/>
</dbReference>
<keyword evidence="2 3" id="KW-0802">TPR repeat</keyword>
<dbReference type="SUPFAM" id="SSF48452">
    <property type="entry name" value="TPR-like"/>
    <property type="match status" value="1"/>
</dbReference>
<evidence type="ECO:0000313" key="5">
    <source>
        <dbReference type="EMBL" id="CAD2220943.1"/>
    </source>
</evidence>
<dbReference type="GO" id="GO:0070062">
    <property type="term" value="C:extracellular exosome"/>
    <property type="evidence" value="ECO:0007669"/>
    <property type="project" value="TreeGrafter"/>
</dbReference>
<dbReference type="InterPro" id="IPR011990">
    <property type="entry name" value="TPR-like_helical_dom_sf"/>
</dbReference>